<reference evidence="1" key="1">
    <citation type="submission" date="2024-01" db="EMBL/GenBank/DDBJ databases">
        <authorList>
            <person name="Webb A."/>
        </authorList>
    </citation>
    <scope>NUCLEOTIDE SEQUENCE</scope>
    <source>
        <strain evidence="1">Pm1</strain>
    </source>
</reference>
<dbReference type="Proteomes" id="UP001162060">
    <property type="component" value="Unassembled WGS sequence"/>
</dbReference>
<name>A0AAV1USC3_9STRA</name>
<dbReference type="AlphaFoldDB" id="A0AAV1USC3"/>
<proteinExistence type="predicted"/>
<protein>
    <submittedName>
        <fullName evidence="1">Uncharacterized protein</fullName>
    </submittedName>
</protein>
<organism evidence="1 2">
    <name type="scientific">Peronospora matthiolae</name>
    <dbReference type="NCBI Taxonomy" id="2874970"/>
    <lineage>
        <taxon>Eukaryota</taxon>
        <taxon>Sar</taxon>
        <taxon>Stramenopiles</taxon>
        <taxon>Oomycota</taxon>
        <taxon>Peronosporomycetes</taxon>
        <taxon>Peronosporales</taxon>
        <taxon>Peronosporaceae</taxon>
        <taxon>Peronospora</taxon>
    </lineage>
</organism>
<gene>
    <name evidence="1" type="ORF">PM001_LOCUS22346</name>
</gene>
<evidence type="ECO:0000313" key="1">
    <source>
        <dbReference type="EMBL" id="CAK7937196.1"/>
    </source>
</evidence>
<dbReference type="EMBL" id="CAKLBY020000226">
    <property type="protein sequence ID" value="CAK7937196.1"/>
    <property type="molecule type" value="Genomic_DNA"/>
</dbReference>
<accession>A0AAV1USC3</accession>
<evidence type="ECO:0000313" key="2">
    <source>
        <dbReference type="Proteomes" id="UP001162060"/>
    </source>
</evidence>
<comment type="caution">
    <text evidence="1">The sequence shown here is derived from an EMBL/GenBank/DDBJ whole genome shotgun (WGS) entry which is preliminary data.</text>
</comment>
<sequence>MGRDLRPAWDIATSTVLDTVLGTDTGILSGVNVVRLHAENASGE</sequence>